<evidence type="ECO:0000256" key="4">
    <source>
        <dbReference type="ARBA" id="ARBA00023136"/>
    </source>
</evidence>
<keyword evidence="2 6" id="KW-0812">Transmembrane</keyword>
<dbReference type="Pfam" id="PF11970">
    <property type="entry name" value="GPR_Gpa2_C"/>
    <property type="match status" value="1"/>
</dbReference>
<dbReference type="AlphaFoldDB" id="A0A7C8MRT8"/>
<feature type="transmembrane region" description="Helical" evidence="6">
    <location>
        <begin position="385"/>
        <end position="407"/>
    </location>
</feature>
<feature type="non-terminal residue" evidence="9">
    <location>
        <position position="430"/>
    </location>
</feature>
<dbReference type="GO" id="GO:0005886">
    <property type="term" value="C:plasma membrane"/>
    <property type="evidence" value="ECO:0007669"/>
    <property type="project" value="TreeGrafter"/>
</dbReference>
<feature type="domain" description="G protein-coupled receptor GPR1/2/3 C-terminal" evidence="8">
    <location>
        <begin position="340"/>
        <end position="414"/>
    </location>
</feature>
<keyword evidence="9" id="KW-0675">Receptor</keyword>
<evidence type="ECO:0000259" key="7">
    <source>
        <dbReference type="Pfam" id="PF11710"/>
    </source>
</evidence>
<dbReference type="GO" id="GO:0007189">
    <property type="term" value="P:adenylate cyclase-activating G protein-coupled receptor signaling pathway"/>
    <property type="evidence" value="ECO:0007669"/>
    <property type="project" value="TreeGrafter"/>
</dbReference>
<protein>
    <submittedName>
        <fullName evidence="9">G protein-coupled glucose receptor regulating Gpa2-domain-containing protein</fullName>
    </submittedName>
</protein>
<feature type="transmembrane region" description="Helical" evidence="6">
    <location>
        <begin position="348"/>
        <end position="365"/>
    </location>
</feature>
<dbReference type="PANTHER" id="PTHR23112">
    <property type="entry name" value="G PROTEIN-COUPLED RECEPTOR 157-RELATED"/>
    <property type="match status" value="1"/>
</dbReference>
<dbReference type="Proteomes" id="UP000481861">
    <property type="component" value="Unassembled WGS sequence"/>
</dbReference>
<dbReference type="SUPFAM" id="SSF81321">
    <property type="entry name" value="Family A G protein-coupled receptor-like"/>
    <property type="match status" value="1"/>
</dbReference>
<keyword evidence="3 6" id="KW-1133">Transmembrane helix</keyword>
<feature type="domain" description="Glucose receptor Git3-like N-terminal" evidence="7">
    <location>
        <begin position="7"/>
        <end position="200"/>
    </location>
</feature>
<evidence type="ECO:0000313" key="9">
    <source>
        <dbReference type="EMBL" id="KAF2873465.1"/>
    </source>
</evidence>
<dbReference type="InterPro" id="IPR023041">
    <property type="entry name" value="Glucose_rcpt_Git3-like_N"/>
</dbReference>
<comment type="subcellular location">
    <subcellularLocation>
        <location evidence="1">Membrane</location>
        <topology evidence="1">Multi-pass membrane protein</topology>
    </subcellularLocation>
</comment>
<dbReference type="GO" id="GO:0004930">
    <property type="term" value="F:G protein-coupled receptor activity"/>
    <property type="evidence" value="ECO:0007669"/>
    <property type="project" value="TreeGrafter"/>
</dbReference>
<name>A0A7C8MRT8_9PLEO</name>
<dbReference type="OrthoDB" id="5368598at2759"/>
<evidence type="ECO:0000256" key="6">
    <source>
        <dbReference type="SAM" id="Phobius"/>
    </source>
</evidence>
<evidence type="ECO:0000256" key="2">
    <source>
        <dbReference type="ARBA" id="ARBA00022692"/>
    </source>
</evidence>
<dbReference type="EMBL" id="JAADJZ010000007">
    <property type="protein sequence ID" value="KAF2873465.1"/>
    <property type="molecule type" value="Genomic_DNA"/>
</dbReference>
<dbReference type="Pfam" id="PF11710">
    <property type="entry name" value="Git3"/>
    <property type="match status" value="1"/>
</dbReference>
<accession>A0A7C8MRT8</accession>
<keyword evidence="10" id="KW-1185">Reference proteome</keyword>
<dbReference type="PANTHER" id="PTHR23112:SF37">
    <property type="entry name" value="G PROTEIN-COUPLED RECEPTOR GPR1"/>
    <property type="match status" value="1"/>
</dbReference>
<evidence type="ECO:0000259" key="8">
    <source>
        <dbReference type="Pfam" id="PF11970"/>
    </source>
</evidence>
<reference evidence="9 10" key="1">
    <citation type="submission" date="2020-01" db="EMBL/GenBank/DDBJ databases">
        <authorList>
            <consortium name="DOE Joint Genome Institute"/>
            <person name="Haridas S."/>
            <person name="Albert R."/>
            <person name="Binder M."/>
            <person name="Bloem J."/>
            <person name="Labutti K."/>
            <person name="Salamov A."/>
            <person name="Andreopoulos B."/>
            <person name="Baker S.E."/>
            <person name="Barry K."/>
            <person name="Bills G."/>
            <person name="Bluhm B.H."/>
            <person name="Cannon C."/>
            <person name="Castanera R."/>
            <person name="Culley D.E."/>
            <person name="Daum C."/>
            <person name="Ezra D."/>
            <person name="Gonzalez J.B."/>
            <person name="Henrissat B."/>
            <person name="Kuo A."/>
            <person name="Liang C."/>
            <person name="Lipzen A."/>
            <person name="Lutzoni F."/>
            <person name="Magnuson J."/>
            <person name="Mondo S."/>
            <person name="Nolan M."/>
            <person name="Ohm R."/>
            <person name="Pangilinan J."/>
            <person name="Park H.-J.H."/>
            <person name="Ramirez L."/>
            <person name="Alfaro M."/>
            <person name="Sun H."/>
            <person name="Tritt A."/>
            <person name="Yoshinaga Y."/>
            <person name="Zwiers L.-H.L."/>
            <person name="Turgeon B.G."/>
            <person name="Goodwin S.B."/>
            <person name="Spatafora J.W."/>
            <person name="Crous P.W."/>
            <person name="Grigoriev I.V."/>
        </authorList>
    </citation>
    <scope>NUCLEOTIDE SEQUENCE [LARGE SCALE GENOMIC DNA]</scope>
    <source>
        <strain evidence="9 10">CBS 611.86</strain>
    </source>
</reference>
<keyword evidence="4 6" id="KW-0472">Membrane</keyword>
<feature type="region of interest" description="Disordered" evidence="5">
    <location>
        <begin position="224"/>
        <end position="243"/>
    </location>
</feature>
<feature type="region of interest" description="Disordered" evidence="5">
    <location>
        <begin position="277"/>
        <end position="334"/>
    </location>
</feature>
<organism evidence="9 10">
    <name type="scientific">Massariosphaeria phaeospora</name>
    <dbReference type="NCBI Taxonomy" id="100035"/>
    <lineage>
        <taxon>Eukaryota</taxon>
        <taxon>Fungi</taxon>
        <taxon>Dikarya</taxon>
        <taxon>Ascomycota</taxon>
        <taxon>Pezizomycotina</taxon>
        <taxon>Dothideomycetes</taxon>
        <taxon>Pleosporomycetidae</taxon>
        <taxon>Pleosporales</taxon>
        <taxon>Pleosporales incertae sedis</taxon>
        <taxon>Massariosphaeria</taxon>
    </lineage>
</organism>
<comment type="caution">
    <text evidence="9">The sequence shown here is derived from an EMBL/GenBank/DDBJ whole genome shotgun (WGS) entry which is preliminary data.</text>
</comment>
<evidence type="ECO:0000256" key="1">
    <source>
        <dbReference type="ARBA" id="ARBA00004141"/>
    </source>
</evidence>
<dbReference type="Gene3D" id="1.20.1070.10">
    <property type="entry name" value="Rhodopsin 7-helix transmembrane proteins"/>
    <property type="match status" value="1"/>
</dbReference>
<dbReference type="InterPro" id="IPR022596">
    <property type="entry name" value="GPR1/2/3_C"/>
</dbReference>
<evidence type="ECO:0000313" key="10">
    <source>
        <dbReference type="Proteomes" id="UP000481861"/>
    </source>
</evidence>
<gene>
    <name evidence="9" type="ORF">BDV95DRAFT_476141</name>
</gene>
<sequence>DVRRTFNVRLASAICAAVSIAASSVTFYWFCRMNKRFRHRLIMFLVYGDLTRAGWMFIFTMVSMLQGTVHTDSSFCQASGFMVQYGTETSGQCNEDFAVLVIAVHSAVQVFRPSSTARSDGLYPYRHYVYTGGFIIPGIMASLAFINPHWGYMSQGAFCSLPLRPFWYRLALAWIPRYLIAVIILGLAIAIYTHVGFELRSFADTGQNARPSITTITPILSATDTEQGAPGEAAENQACPNRRASSVAHDVAVLRRSSHVASLIEAMGARPQSIDHAPVSALDLKESSRGPRPPVRRRSTAIDPADSFRGPSLDPGHDGSRTASPLNDPATSHAHRRMVQERNRINKHLKLMFVYPLAYILMWIIPFVNHCMTYQDKWASHPLYWLQLMGTICTAIMGAVDTLIFSFRERPWRHIPTSDGSFLGSFTYWR</sequence>
<evidence type="ECO:0000256" key="3">
    <source>
        <dbReference type="ARBA" id="ARBA00022989"/>
    </source>
</evidence>
<evidence type="ECO:0000256" key="5">
    <source>
        <dbReference type="SAM" id="MobiDB-lite"/>
    </source>
</evidence>
<feature type="transmembrane region" description="Helical" evidence="6">
    <location>
        <begin position="166"/>
        <end position="192"/>
    </location>
</feature>
<proteinExistence type="predicted"/>
<feature type="transmembrane region" description="Helical" evidence="6">
    <location>
        <begin position="6"/>
        <end position="30"/>
    </location>
</feature>
<feature type="transmembrane region" description="Helical" evidence="6">
    <location>
        <begin position="127"/>
        <end position="146"/>
    </location>
</feature>
<feature type="non-terminal residue" evidence="9">
    <location>
        <position position="1"/>
    </location>
</feature>